<keyword evidence="2" id="KW-0456">Lyase</keyword>
<dbReference type="GO" id="GO:0061928">
    <property type="term" value="F:glutathione specific gamma-glutamylcyclotransferase activity"/>
    <property type="evidence" value="ECO:0007669"/>
    <property type="project" value="UniProtKB-EC"/>
</dbReference>
<comment type="caution">
    <text evidence="4">The sequence shown here is derived from an EMBL/GenBank/DDBJ whole genome shotgun (WGS) entry which is preliminary data.</text>
</comment>
<keyword evidence="5" id="KW-1185">Reference proteome</keyword>
<name>A0A0E9NG65_SAICN</name>
<protein>
    <recommendedName>
        <fullName evidence="1">glutathione-specific gamma-glutamylcyclotransferase</fullName>
        <ecNumber evidence="1">4.3.2.7</ecNumber>
    </recommendedName>
</protein>
<dbReference type="Proteomes" id="UP000033140">
    <property type="component" value="Unassembled WGS sequence"/>
</dbReference>
<reference evidence="4 5" key="1">
    <citation type="journal article" date="2011" name="J. Gen. Appl. Microbiol.">
        <title>Draft genome sequencing of the enigmatic yeast Saitoella complicata.</title>
        <authorList>
            <person name="Nishida H."/>
            <person name="Hamamoto M."/>
            <person name="Sugiyama J."/>
        </authorList>
    </citation>
    <scope>NUCLEOTIDE SEQUENCE [LARGE SCALE GENOMIC DNA]</scope>
    <source>
        <strain evidence="4 5">NRRL Y-17804</strain>
    </source>
</reference>
<dbReference type="GO" id="GO:0005737">
    <property type="term" value="C:cytoplasm"/>
    <property type="evidence" value="ECO:0007669"/>
    <property type="project" value="TreeGrafter"/>
</dbReference>
<dbReference type="InterPro" id="IPR013024">
    <property type="entry name" value="GGCT-like"/>
</dbReference>
<dbReference type="EMBL" id="BACD03000016">
    <property type="protein sequence ID" value="GAO48686.1"/>
    <property type="molecule type" value="Genomic_DNA"/>
</dbReference>
<dbReference type="PANTHER" id="PTHR12192:SF2">
    <property type="entry name" value="GLUTATHIONE-SPECIFIC GAMMA-GLUTAMYLCYCLOTRANSFERASE 2"/>
    <property type="match status" value="1"/>
</dbReference>
<evidence type="ECO:0000313" key="4">
    <source>
        <dbReference type="EMBL" id="GAO48686.1"/>
    </source>
</evidence>
<dbReference type="GO" id="GO:0006751">
    <property type="term" value="P:glutathione catabolic process"/>
    <property type="evidence" value="ECO:0007669"/>
    <property type="project" value="InterPro"/>
</dbReference>
<gene>
    <name evidence="4" type="ORF">G7K_2856-t1</name>
</gene>
<dbReference type="CDD" id="cd06661">
    <property type="entry name" value="GGCT_like"/>
    <property type="match status" value="1"/>
</dbReference>
<feature type="compositionally biased region" description="Basic and acidic residues" evidence="3">
    <location>
        <begin position="206"/>
        <end position="224"/>
    </location>
</feature>
<evidence type="ECO:0000256" key="3">
    <source>
        <dbReference type="SAM" id="MobiDB-lite"/>
    </source>
</evidence>
<dbReference type="InterPro" id="IPR006840">
    <property type="entry name" value="ChaC"/>
</dbReference>
<dbReference type="AlphaFoldDB" id="A0A0E9NG65"/>
<organism evidence="4 5">
    <name type="scientific">Saitoella complicata (strain BCRC 22490 / CBS 7301 / JCM 7358 / NBRC 10748 / NRRL Y-17804)</name>
    <dbReference type="NCBI Taxonomy" id="698492"/>
    <lineage>
        <taxon>Eukaryota</taxon>
        <taxon>Fungi</taxon>
        <taxon>Dikarya</taxon>
        <taxon>Ascomycota</taxon>
        <taxon>Taphrinomycotina</taxon>
        <taxon>Taphrinomycotina incertae sedis</taxon>
        <taxon>Saitoella</taxon>
    </lineage>
</organism>
<dbReference type="PANTHER" id="PTHR12192">
    <property type="entry name" value="CATION TRANSPORT PROTEIN CHAC-RELATED"/>
    <property type="match status" value="1"/>
</dbReference>
<dbReference type="Gene3D" id="3.10.490.10">
    <property type="entry name" value="Gamma-glutamyl cyclotransferase-like"/>
    <property type="match status" value="1"/>
</dbReference>
<dbReference type="OMA" id="DHREKDG"/>
<dbReference type="STRING" id="698492.A0A0E9NG65"/>
<sequence>MTKDRNQDQDEDKANYWIFGYGSLIWKPPPHTDKRVTGFVRGYVRRFWQSSVDHRGTPEYPGRVVTLIPYDEWKEMNDIHESYEDEVVWGVAYHIQPEKVEEVKEQLGIREQNGYSVHYLPIYEHPSSTSPIVPRATTYIGMTSNEAFVGPPPRNDQDELARRILKSKGPSGRNREYLYNMAKALRELSPETRDPHIFDLEKRAMRLEKEEGLGLSTKEKREMKEDTEEEMENLPPLKN</sequence>
<feature type="region of interest" description="Disordered" evidence="3">
    <location>
        <begin position="206"/>
        <end position="239"/>
    </location>
</feature>
<dbReference type="Pfam" id="PF04752">
    <property type="entry name" value="ChaC"/>
    <property type="match status" value="1"/>
</dbReference>
<evidence type="ECO:0000313" key="5">
    <source>
        <dbReference type="Proteomes" id="UP000033140"/>
    </source>
</evidence>
<evidence type="ECO:0000256" key="1">
    <source>
        <dbReference type="ARBA" id="ARBA00012344"/>
    </source>
</evidence>
<evidence type="ECO:0000256" key="2">
    <source>
        <dbReference type="ARBA" id="ARBA00023239"/>
    </source>
</evidence>
<reference evidence="4 5" key="2">
    <citation type="journal article" date="2014" name="J. Gen. Appl. Microbiol.">
        <title>The early diverging ascomycetous budding yeast Saitoella complicata has three histone deacetylases belonging to the Clr6, Hos2, and Rpd3 lineages.</title>
        <authorList>
            <person name="Nishida H."/>
            <person name="Matsumoto T."/>
            <person name="Kondo S."/>
            <person name="Hamamoto M."/>
            <person name="Yoshikawa H."/>
        </authorList>
    </citation>
    <scope>NUCLEOTIDE SEQUENCE [LARGE SCALE GENOMIC DNA]</scope>
    <source>
        <strain evidence="4 5">NRRL Y-17804</strain>
    </source>
</reference>
<proteinExistence type="predicted"/>
<dbReference type="EC" id="4.3.2.7" evidence="1"/>
<reference evidence="4 5" key="3">
    <citation type="journal article" date="2015" name="Genome Announc.">
        <title>Draft Genome Sequence of the Archiascomycetous Yeast Saitoella complicata.</title>
        <authorList>
            <person name="Yamauchi K."/>
            <person name="Kondo S."/>
            <person name="Hamamoto M."/>
            <person name="Takahashi Y."/>
            <person name="Ogura Y."/>
            <person name="Hayashi T."/>
            <person name="Nishida H."/>
        </authorList>
    </citation>
    <scope>NUCLEOTIDE SEQUENCE [LARGE SCALE GENOMIC DNA]</scope>
    <source>
        <strain evidence="4 5">NRRL Y-17804</strain>
    </source>
</reference>
<accession>A0A0E9NG65</accession>